<dbReference type="PANTHER" id="PTHR30363">
    <property type="entry name" value="HTH-TYPE TRANSCRIPTIONAL REGULATOR SRLR-RELATED"/>
    <property type="match status" value="1"/>
</dbReference>
<dbReference type="SUPFAM" id="SSF100950">
    <property type="entry name" value="NagB/RpiA/CoA transferase-like"/>
    <property type="match status" value="1"/>
</dbReference>
<dbReference type="Pfam" id="PF00455">
    <property type="entry name" value="DeoRC"/>
    <property type="match status" value="1"/>
</dbReference>
<feature type="domain" description="HTH deoR-type" evidence="3">
    <location>
        <begin position="3"/>
        <end position="58"/>
    </location>
</feature>
<accession>A0A413FGE6</accession>
<dbReference type="RefSeq" id="WP_024736792.1">
    <property type="nucleotide sequence ID" value="NZ_BAABXR010000001.1"/>
</dbReference>
<dbReference type="InterPro" id="IPR037171">
    <property type="entry name" value="NagB/RpiA_transferase-like"/>
</dbReference>
<dbReference type="Pfam" id="PF08220">
    <property type="entry name" value="HTH_DeoR"/>
    <property type="match status" value="1"/>
</dbReference>
<dbReference type="Proteomes" id="UP000283880">
    <property type="component" value="Unassembled WGS sequence"/>
</dbReference>
<dbReference type="SUPFAM" id="SSF46785">
    <property type="entry name" value="Winged helix' DNA-binding domain"/>
    <property type="match status" value="1"/>
</dbReference>
<dbReference type="GO" id="GO:0003700">
    <property type="term" value="F:DNA-binding transcription factor activity"/>
    <property type="evidence" value="ECO:0007669"/>
    <property type="project" value="InterPro"/>
</dbReference>
<protein>
    <submittedName>
        <fullName evidence="4">DeoR/GlpR transcriptional regulator</fullName>
    </submittedName>
</protein>
<keyword evidence="1" id="KW-0805">Transcription regulation</keyword>
<dbReference type="InterPro" id="IPR014036">
    <property type="entry name" value="DeoR-like_C"/>
</dbReference>
<dbReference type="EMBL" id="QSBM01000006">
    <property type="protein sequence ID" value="RGX29860.1"/>
    <property type="molecule type" value="Genomic_DNA"/>
</dbReference>
<gene>
    <name evidence="4" type="ORF">DWV29_09045</name>
</gene>
<comment type="caution">
    <text evidence="4">The sequence shown here is derived from an EMBL/GenBank/DDBJ whole genome shotgun (WGS) entry which is preliminary data.</text>
</comment>
<dbReference type="SMART" id="SM01134">
    <property type="entry name" value="DeoRC"/>
    <property type="match status" value="1"/>
</dbReference>
<proteinExistence type="predicted"/>
<dbReference type="Gene3D" id="1.10.10.10">
    <property type="entry name" value="Winged helix-like DNA-binding domain superfamily/Winged helix DNA-binding domain"/>
    <property type="match status" value="1"/>
</dbReference>
<name>A0A413FGE6_9FIRM</name>
<dbReference type="OrthoDB" id="9797223at2"/>
<dbReference type="InterPro" id="IPR036390">
    <property type="entry name" value="WH_DNA-bd_sf"/>
</dbReference>
<reference evidence="4 5" key="1">
    <citation type="submission" date="2018-08" db="EMBL/GenBank/DDBJ databases">
        <title>A genome reference for cultivated species of the human gut microbiota.</title>
        <authorList>
            <person name="Zou Y."/>
            <person name="Xue W."/>
            <person name="Luo G."/>
        </authorList>
    </citation>
    <scope>NUCLEOTIDE SEQUENCE [LARGE SCALE GENOMIC DNA]</scope>
    <source>
        <strain evidence="4 5">AF04-15</strain>
    </source>
</reference>
<evidence type="ECO:0000256" key="1">
    <source>
        <dbReference type="ARBA" id="ARBA00023015"/>
    </source>
</evidence>
<evidence type="ECO:0000259" key="3">
    <source>
        <dbReference type="PROSITE" id="PS51000"/>
    </source>
</evidence>
<dbReference type="InterPro" id="IPR001034">
    <property type="entry name" value="DeoR_HTH"/>
</dbReference>
<dbReference type="PROSITE" id="PS51000">
    <property type="entry name" value="HTH_DEOR_2"/>
    <property type="match status" value="1"/>
</dbReference>
<dbReference type="PRINTS" id="PR00037">
    <property type="entry name" value="HTHLACR"/>
</dbReference>
<evidence type="ECO:0000313" key="5">
    <source>
        <dbReference type="Proteomes" id="UP000283880"/>
    </source>
</evidence>
<organism evidence="4 5">
    <name type="scientific">Enterocloster asparagiformis</name>
    <dbReference type="NCBI Taxonomy" id="333367"/>
    <lineage>
        <taxon>Bacteria</taxon>
        <taxon>Bacillati</taxon>
        <taxon>Bacillota</taxon>
        <taxon>Clostridia</taxon>
        <taxon>Lachnospirales</taxon>
        <taxon>Lachnospiraceae</taxon>
        <taxon>Enterocloster</taxon>
    </lineage>
</organism>
<dbReference type="SMART" id="SM00420">
    <property type="entry name" value="HTH_DEOR"/>
    <property type="match status" value="1"/>
</dbReference>
<sequence>MFAQERRDVILQVLHQDGTVLVKDLSERFAVTEDCIRKDLAFLENQGFLKRTYGGAMELRSNPHKFHVSDRKSEDIEGKQMIAKKAFAHLSRGDTVYLDISTSNLELMKEIVRNSLEVKVVTNMVDLIPLAASGGIQLFFTGGELNRTGDGFWGSGAIRFIESFRFDKGFFGAVGMDVDTGGAFTYDLEDGSVKSAAIRSCRRAFLVAEQEKFHKDGNYEFARLTQFEAVILDREPDREIGEKAQKAGVLLE</sequence>
<keyword evidence="2" id="KW-0804">Transcription</keyword>
<dbReference type="AlphaFoldDB" id="A0A413FGE6"/>
<evidence type="ECO:0000313" key="4">
    <source>
        <dbReference type="EMBL" id="RGX29860.1"/>
    </source>
</evidence>
<dbReference type="InterPro" id="IPR050313">
    <property type="entry name" value="Carb_Metab_HTH_regulators"/>
</dbReference>
<evidence type="ECO:0000256" key="2">
    <source>
        <dbReference type="ARBA" id="ARBA00023163"/>
    </source>
</evidence>
<dbReference type="InterPro" id="IPR036388">
    <property type="entry name" value="WH-like_DNA-bd_sf"/>
</dbReference>
<dbReference type="PANTHER" id="PTHR30363:SF44">
    <property type="entry name" value="AGA OPERON TRANSCRIPTIONAL REPRESSOR-RELATED"/>
    <property type="match status" value="1"/>
</dbReference>